<comment type="caution">
    <text evidence="10">Lacks conserved residue(s) required for the propagation of feature annotation.</text>
</comment>
<organism evidence="14 15">
    <name type="scientific">Acholeplasma laidlawii</name>
    <dbReference type="NCBI Taxonomy" id="2148"/>
    <lineage>
        <taxon>Bacteria</taxon>
        <taxon>Bacillati</taxon>
        <taxon>Mycoplasmatota</taxon>
        <taxon>Mollicutes</taxon>
        <taxon>Acholeplasmatales</taxon>
        <taxon>Acholeplasmataceae</taxon>
        <taxon>Acholeplasma</taxon>
    </lineage>
</organism>
<keyword evidence="7 10" id="KW-0067">ATP-binding</keyword>
<comment type="cofactor">
    <cofactor evidence="1 10">
        <name>Mg(2+)</name>
        <dbReference type="ChEBI" id="CHEBI:18420"/>
    </cofactor>
</comment>
<evidence type="ECO:0000256" key="5">
    <source>
        <dbReference type="ARBA" id="ARBA00022694"/>
    </source>
</evidence>
<protein>
    <recommendedName>
        <fullName evidence="10">tRNA dimethylallyltransferase</fullName>
        <ecNumber evidence="10">2.5.1.75</ecNumber>
    </recommendedName>
    <alternativeName>
        <fullName evidence="10">Dimethylallyl diphosphate:tRNA dimethylallyltransferase</fullName>
        <shortName evidence="10">DMAPP:tRNA dimethylallyltransferase</shortName>
        <shortName evidence="10">DMATase</shortName>
    </alternativeName>
    <alternativeName>
        <fullName evidence="10">Isopentenyl-diphosphate:tRNA isopentenyltransferase</fullName>
        <shortName evidence="10">IPP transferase</shortName>
        <shortName evidence="10">IPPT</shortName>
        <shortName evidence="10">IPTase</shortName>
    </alternativeName>
</protein>
<comment type="similarity">
    <text evidence="3 10 13">Belongs to the IPP transferase family.</text>
</comment>
<comment type="subunit">
    <text evidence="10">Monomer.</text>
</comment>
<dbReference type="GeneID" id="41339034"/>
<dbReference type="RefSeq" id="WP_012242825.1">
    <property type="nucleotide sequence ID" value="NZ_JACAOE010000001.1"/>
</dbReference>
<dbReference type="GO" id="GO:0006400">
    <property type="term" value="P:tRNA modification"/>
    <property type="evidence" value="ECO:0007669"/>
    <property type="project" value="TreeGrafter"/>
</dbReference>
<reference evidence="14 15" key="1">
    <citation type="submission" date="2019-07" db="EMBL/GenBank/DDBJ databases">
        <title>Genome sequence of Acholeplasma laidlawii strain with increased resistance to erythromycin.</title>
        <authorList>
            <person name="Medvedeva E.S."/>
            <person name="Baranova N.B."/>
            <person name="Siniagina M.N."/>
            <person name="Mouzykantov A."/>
            <person name="Chernova O.A."/>
            <person name="Chernov V.M."/>
        </authorList>
    </citation>
    <scope>NUCLEOTIDE SEQUENCE [LARGE SCALE GENOMIC DNA]</scope>
    <source>
        <strain evidence="14 15">PG8REry</strain>
    </source>
</reference>
<dbReference type="SMR" id="A0A553IHL6"/>
<dbReference type="Pfam" id="PF01715">
    <property type="entry name" value="IPPT"/>
    <property type="match status" value="1"/>
</dbReference>
<keyword evidence="5 10" id="KW-0819">tRNA processing</keyword>
<comment type="function">
    <text evidence="2 10 12">Catalyzes the transfer of a dimethylallyl group onto the adenine at position 37 in tRNAs that read codons beginning with uridine, leading to the formation of N6-(dimethylallyl)adenosine (i(6)A).</text>
</comment>
<evidence type="ECO:0000256" key="8">
    <source>
        <dbReference type="ARBA" id="ARBA00022842"/>
    </source>
</evidence>
<evidence type="ECO:0000313" key="15">
    <source>
        <dbReference type="Proteomes" id="UP000315938"/>
    </source>
</evidence>
<dbReference type="Gene3D" id="3.40.50.300">
    <property type="entry name" value="P-loop containing nucleotide triphosphate hydrolases"/>
    <property type="match status" value="1"/>
</dbReference>
<evidence type="ECO:0000256" key="12">
    <source>
        <dbReference type="RuleBase" id="RU003784"/>
    </source>
</evidence>
<evidence type="ECO:0000256" key="10">
    <source>
        <dbReference type="HAMAP-Rule" id="MF_00185"/>
    </source>
</evidence>
<dbReference type="NCBIfam" id="TIGR00174">
    <property type="entry name" value="miaA"/>
    <property type="match status" value="1"/>
</dbReference>
<name>A0A553IHL6_ACHLA</name>
<dbReference type="PANTHER" id="PTHR11088:SF60">
    <property type="entry name" value="TRNA DIMETHYLALLYLTRANSFERASE"/>
    <property type="match status" value="1"/>
</dbReference>
<dbReference type="Proteomes" id="UP000315938">
    <property type="component" value="Unassembled WGS sequence"/>
</dbReference>
<evidence type="ECO:0000256" key="6">
    <source>
        <dbReference type="ARBA" id="ARBA00022741"/>
    </source>
</evidence>
<evidence type="ECO:0000256" key="2">
    <source>
        <dbReference type="ARBA" id="ARBA00003213"/>
    </source>
</evidence>
<dbReference type="AlphaFoldDB" id="A0A553IHL6"/>
<feature type="region of interest" description="Interaction with substrate tRNA" evidence="10">
    <location>
        <begin position="34"/>
        <end position="37"/>
    </location>
</feature>
<feature type="site" description="Interaction with substrate tRNA" evidence="10">
    <location>
        <position position="96"/>
    </location>
</feature>
<evidence type="ECO:0000256" key="9">
    <source>
        <dbReference type="ARBA" id="ARBA00049563"/>
    </source>
</evidence>
<evidence type="ECO:0000313" key="14">
    <source>
        <dbReference type="EMBL" id="TRX99687.1"/>
    </source>
</evidence>
<accession>A0A553IHL6</accession>
<dbReference type="GO" id="GO:0005524">
    <property type="term" value="F:ATP binding"/>
    <property type="evidence" value="ECO:0007669"/>
    <property type="project" value="UniProtKB-UniRule"/>
</dbReference>
<keyword evidence="6 10" id="KW-0547">Nucleotide-binding</keyword>
<evidence type="ECO:0000256" key="11">
    <source>
        <dbReference type="RuleBase" id="RU003783"/>
    </source>
</evidence>
<dbReference type="GO" id="GO:0052381">
    <property type="term" value="F:tRNA dimethylallyltransferase activity"/>
    <property type="evidence" value="ECO:0007669"/>
    <property type="project" value="UniProtKB-UniRule"/>
</dbReference>
<dbReference type="InterPro" id="IPR039657">
    <property type="entry name" value="Dimethylallyltransferase"/>
</dbReference>
<dbReference type="InterPro" id="IPR027417">
    <property type="entry name" value="P-loop_NTPase"/>
</dbReference>
<comment type="catalytic activity">
    <reaction evidence="9 10 11">
        <text>adenosine(37) in tRNA + dimethylallyl diphosphate = N(6)-dimethylallyladenosine(37) in tRNA + diphosphate</text>
        <dbReference type="Rhea" id="RHEA:26482"/>
        <dbReference type="Rhea" id="RHEA-COMP:10162"/>
        <dbReference type="Rhea" id="RHEA-COMP:10375"/>
        <dbReference type="ChEBI" id="CHEBI:33019"/>
        <dbReference type="ChEBI" id="CHEBI:57623"/>
        <dbReference type="ChEBI" id="CHEBI:74411"/>
        <dbReference type="ChEBI" id="CHEBI:74415"/>
        <dbReference type="EC" id="2.5.1.75"/>
    </reaction>
</comment>
<keyword evidence="8 10" id="KW-0460">Magnesium</keyword>
<evidence type="ECO:0000256" key="1">
    <source>
        <dbReference type="ARBA" id="ARBA00001946"/>
    </source>
</evidence>
<dbReference type="EMBL" id="VKID01000001">
    <property type="protein sequence ID" value="TRX99687.1"/>
    <property type="molecule type" value="Genomic_DNA"/>
</dbReference>
<keyword evidence="4 10" id="KW-0808">Transferase</keyword>
<evidence type="ECO:0000256" key="4">
    <source>
        <dbReference type="ARBA" id="ARBA00022679"/>
    </source>
</evidence>
<dbReference type="InterPro" id="IPR018022">
    <property type="entry name" value="IPT"/>
</dbReference>
<dbReference type="EC" id="2.5.1.75" evidence="10"/>
<dbReference type="PANTHER" id="PTHR11088">
    <property type="entry name" value="TRNA DIMETHYLALLYLTRANSFERASE"/>
    <property type="match status" value="1"/>
</dbReference>
<dbReference type="HAMAP" id="MF_00185">
    <property type="entry name" value="IPP_trans"/>
    <property type="match status" value="1"/>
</dbReference>
<comment type="caution">
    <text evidence="14">The sequence shown here is derived from an EMBL/GenBank/DDBJ whole genome shotgun (WGS) entry which is preliminary data.</text>
</comment>
<feature type="binding site" evidence="10">
    <location>
        <begin position="9"/>
        <end position="16"/>
    </location>
    <ligand>
        <name>ATP</name>
        <dbReference type="ChEBI" id="CHEBI:30616"/>
    </ligand>
</feature>
<evidence type="ECO:0000256" key="7">
    <source>
        <dbReference type="ARBA" id="ARBA00022840"/>
    </source>
</evidence>
<evidence type="ECO:0000256" key="3">
    <source>
        <dbReference type="ARBA" id="ARBA00005842"/>
    </source>
</evidence>
<feature type="binding site" evidence="10">
    <location>
        <begin position="11"/>
        <end position="16"/>
    </location>
    <ligand>
        <name>substrate</name>
    </ligand>
</feature>
<sequence length="280" mass="32142">MKKVVCIVGPTGSGKTALSVKLAKSLGAEIINGDSVSIYKKLDIGSAKITTDEMDGVKHHLISHVALDEPYTVYNFQQDVRTLIDQIDKPFIVGGSGLYVKSALYNYEFEQQDNVEFPNINEMIEVIRKADPDIEIDLNNPRRIESAYRTIISGQKRSNKTKKNEPLYDIYLIYLDMDRKILKKRLETRLDLMIEKGFIEETKALINYDLNIIGYREIKDYLNGMNDLDTAKEKIITATMRFAKRQKTWFINQMKPKVYNALSPDLLDECLKDIKEFIGV</sequence>
<dbReference type="OMA" id="VPHYLID"/>
<dbReference type="SUPFAM" id="SSF52540">
    <property type="entry name" value="P-loop containing nucleoside triphosphate hydrolases"/>
    <property type="match status" value="2"/>
</dbReference>
<evidence type="ECO:0000256" key="13">
    <source>
        <dbReference type="RuleBase" id="RU003785"/>
    </source>
</evidence>
<gene>
    <name evidence="10 14" type="primary">miaA</name>
    <name evidence="14" type="ORF">FNV44_01210</name>
</gene>
<proteinExistence type="inferred from homology"/>